<dbReference type="InterPro" id="IPR050194">
    <property type="entry name" value="Glycosyltransferase_grp1"/>
</dbReference>
<evidence type="ECO:0000313" key="5">
    <source>
        <dbReference type="Proteomes" id="UP001321580"/>
    </source>
</evidence>
<keyword evidence="5" id="KW-1185">Reference proteome</keyword>
<keyword evidence="1" id="KW-0472">Membrane</keyword>
<sequence>MKAGPDRSERPRLLVLASTYPRWPDDPEPGFVHELCRRLVDRFDVRVIAPHAPGARTDEVMDGVDVRRFRYAPTRLQTLVNDGGIGGNLKRSAWKWLLVPGFLLSSVIATLWAVVRYRPAVVHAHWLVPQGLMAALSRGLIPNAPRLAVTSHGADLFTLRGPAPTRLKRFVARRADWITVVSRSMLPAVLALGAPKERTTVRSMGVDLAGRFVADDNVPRSRTELLFVGRLVEKKGLRHLIDAMPAILRAEPDAHLTVVGFGPEESERRDQAHRLGVQERVTFAGAMPQERLPSFYARAAVLVAPFVRAADGDQEGLGLVAIEALACGCPVILGDVGAVADVQAAMPSMVDVIESEADAIANAVLRRLREGTHAASLDGLKQAFDWEYVARDYGDGLARLAERGRGHD</sequence>
<dbReference type="SUPFAM" id="SSF53756">
    <property type="entry name" value="UDP-Glycosyltransferase/glycogen phosphorylase"/>
    <property type="match status" value="1"/>
</dbReference>
<keyword evidence="4" id="KW-0328">Glycosyltransferase</keyword>
<dbReference type="InterPro" id="IPR028098">
    <property type="entry name" value="Glyco_trans_4-like_N"/>
</dbReference>
<dbReference type="PANTHER" id="PTHR45947:SF3">
    <property type="entry name" value="SULFOQUINOVOSYL TRANSFERASE SQD2"/>
    <property type="match status" value="1"/>
</dbReference>
<keyword evidence="4" id="KW-0808">Transferase</keyword>
<feature type="domain" description="Glycosyl transferase family 1" evidence="2">
    <location>
        <begin position="220"/>
        <end position="370"/>
    </location>
</feature>
<dbReference type="GO" id="GO:0016757">
    <property type="term" value="F:glycosyltransferase activity"/>
    <property type="evidence" value="ECO:0007669"/>
    <property type="project" value="UniProtKB-KW"/>
</dbReference>
<evidence type="ECO:0000256" key="1">
    <source>
        <dbReference type="SAM" id="Phobius"/>
    </source>
</evidence>
<gene>
    <name evidence="4" type="ORF">QLQ15_07865</name>
</gene>
<dbReference type="RefSeq" id="WP_283212268.1">
    <property type="nucleotide sequence ID" value="NZ_JASGBI010000001.1"/>
</dbReference>
<keyword evidence="1" id="KW-0812">Transmembrane</keyword>
<dbReference type="InterPro" id="IPR001296">
    <property type="entry name" value="Glyco_trans_1"/>
</dbReference>
<dbReference type="EC" id="2.4.-.-" evidence="4"/>
<dbReference type="EMBL" id="JASGBI010000001">
    <property type="protein sequence ID" value="MDI9238829.1"/>
    <property type="molecule type" value="Genomic_DNA"/>
</dbReference>
<proteinExistence type="predicted"/>
<dbReference type="PANTHER" id="PTHR45947">
    <property type="entry name" value="SULFOQUINOVOSYL TRANSFERASE SQD2"/>
    <property type="match status" value="1"/>
</dbReference>
<dbReference type="Proteomes" id="UP001321580">
    <property type="component" value="Unassembled WGS sequence"/>
</dbReference>
<dbReference type="Gene3D" id="3.40.50.2000">
    <property type="entry name" value="Glycogen Phosphorylase B"/>
    <property type="match status" value="2"/>
</dbReference>
<accession>A0ABT6XFA8</accession>
<evidence type="ECO:0000313" key="4">
    <source>
        <dbReference type="EMBL" id="MDI9238829.1"/>
    </source>
</evidence>
<evidence type="ECO:0000259" key="2">
    <source>
        <dbReference type="Pfam" id="PF00534"/>
    </source>
</evidence>
<dbReference type="Pfam" id="PF00534">
    <property type="entry name" value="Glycos_transf_1"/>
    <property type="match status" value="1"/>
</dbReference>
<feature type="transmembrane region" description="Helical" evidence="1">
    <location>
        <begin position="96"/>
        <end position="115"/>
    </location>
</feature>
<keyword evidence="1" id="KW-1133">Transmembrane helix</keyword>
<feature type="domain" description="Glycosyltransferase subfamily 4-like N-terminal" evidence="3">
    <location>
        <begin position="32"/>
        <end position="202"/>
    </location>
</feature>
<name>A0ABT6XFA8_9GAMM</name>
<organism evidence="4 5">
    <name type="scientific">Lysobacter stagni</name>
    <dbReference type="NCBI Taxonomy" id="3045172"/>
    <lineage>
        <taxon>Bacteria</taxon>
        <taxon>Pseudomonadati</taxon>
        <taxon>Pseudomonadota</taxon>
        <taxon>Gammaproteobacteria</taxon>
        <taxon>Lysobacterales</taxon>
        <taxon>Lysobacteraceae</taxon>
        <taxon>Lysobacter</taxon>
    </lineage>
</organism>
<dbReference type="Pfam" id="PF13579">
    <property type="entry name" value="Glyco_trans_4_4"/>
    <property type="match status" value="1"/>
</dbReference>
<reference evidence="4 5" key="1">
    <citation type="submission" date="2023-05" db="EMBL/GenBank/DDBJ databases">
        <title>Lysobacter sp. strain LF1 Genome sequencing and assembly.</title>
        <authorList>
            <person name="Jung Y."/>
        </authorList>
    </citation>
    <scope>NUCLEOTIDE SEQUENCE [LARGE SCALE GENOMIC DNA]</scope>
    <source>
        <strain evidence="4 5">LF1</strain>
    </source>
</reference>
<protein>
    <submittedName>
        <fullName evidence="4">Glycosyltransferase</fullName>
        <ecNumber evidence="4">2.4.-.-</ecNumber>
    </submittedName>
</protein>
<evidence type="ECO:0000259" key="3">
    <source>
        <dbReference type="Pfam" id="PF13579"/>
    </source>
</evidence>
<comment type="caution">
    <text evidence="4">The sequence shown here is derived from an EMBL/GenBank/DDBJ whole genome shotgun (WGS) entry which is preliminary data.</text>
</comment>